<reference evidence="2 3" key="1">
    <citation type="journal article" date="2022" name="Nat. Microbiol.">
        <title>The microbiome of a bacterivorous marine choanoflagellate contains a resource-demanding obligate bacterial associate.</title>
        <authorList>
            <person name="Needham D.M."/>
            <person name="Poirier C."/>
            <person name="Bachy C."/>
            <person name="George E.E."/>
            <person name="Wilken S."/>
            <person name="Yung C.C.M."/>
            <person name="Limardo A.J."/>
            <person name="Morando M."/>
            <person name="Sudek L."/>
            <person name="Malmstrom R.R."/>
            <person name="Keeling P.J."/>
            <person name="Santoro A.E."/>
            <person name="Worden A.Z."/>
        </authorList>
    </citation>
    <scope>NUCLEOTIDE SEQUENCE [LARGE SCALE GENOMIC DNA]</scope>
    <source>
        <strain evidence="2 3">Comchoano-1</strain>
    </source>
</reference>
<evidence type="ECO:0008006" key="4">
    <source>
        <dbReference type="Google" id="ProtNLM"/>
    </source>
</evidence>
<feature type="signal peptide" evidence="1">
    <location>
        <begin position="1"/>
        <end position="19"/>
    </location>
</feature>
<evidence type="ECO:0000313" key="2">
    <source>
        <dbReference type="EMBL" id="UTC24755.1"/>
    </source>
</evidence>
<keyword evidence="3" id="KW-1185">Reference proteome</keyword>
<organism evidence="2 3">
    <name type="scientific">Candidatus Comchoanobacter bicostacola</name>
    <dbReference type="NCBI Taxonomy" id="2919598"/>
    <lineage>
        <taxon>Bacteria</taxon>
        <taxon>Pseudomonadati</taxon>
        <taxon>Pseudomonadota</taxon>
        <taxon>Gammaproteobacteria</taxon>
        <taxon>Candidatus Comchoanobacterales</taxon>
        <taxon>Candidatus Comchoanobacteraceae</taxon>
        <taxon>Candidatus Comchoanobacter</taxon>
    </lineage>
</organism>
<dbReference type="EMBL" id="CP092900">
    <property type="protein sequence ID" value="UTC24755.1"/>
    <property type="molecule type" value="Genomic_DNA"/>
</dbReference>
<name>A0ABY5DKT0_9GAMM</name>
<feature type="chain" id="PRO_5047115353" description="Outer membrane protein beta-barrel domain-containing protein" evidence="1">
    <location>
        <begin position="20"/>
        <end position="174"/>
    </location>
</feature>
<sequence>MNHLNKLVCLVALTSFANASEVAVNSSIAVVQCAAAEKDAGSSSLTGASLGVAYVHPASADAEVYGGVNVFLHPALVSTSGPRVAAFNVGAAFKPVSNMNYTFKVGLVAQAAVSADVDSEAAYTAGFQVGSVYGIAPGYDAELMVSQTFPAVAASENASYSIAVGLTKTIAVEV</sequence>
<accession>A0ABY5DKT0</accession>
<evidence type="ECO:0000256" key="1">
    <source>
        <dbReference type="SAM" id="SignalP"/>
    </source>
</evidence>
<protein>
    <recommendedName>
        <fullName evidence="4">Outer membrane protein beta-barrel domain-containing protein</fullName>
    </recommendedName>
</protein>
<dbReference type="Proteomes" id="UP001055955">
    <property type="component" value="Chromosome"/>
</dbReference>
<dbReference type="RefSeq" id="WP_258568544.1">
    <property type="nucleotide sequence ID" value="NZ_CP092900.1"/>
</dbReference>
<proteinExistence type="predicted"/>
<keyword evidence="1" id="KW-0732">Signal</keyword>
<gene>
    <name evidence="2" type="ORF">MMH89_01115</name>
</gene>
<evidence type="ECO:0000313" key="3">
    <source>
        <dbReference type="Proteomes" id="UP001055955"/>
    </source>
</evidence>